<dbReference type="EMBL" id="BARU01036730">
    <property type="protein sequence ID" value="GAH80304.1"/>
    <property type="molecule type" value="Genomic_DNA"/>
</dbReference>
<organism evidence="1">
    <name type="scientific">marine sediment metagenome</name>
    <dbReference type="NCBI Taxonomy" id="412755"/>
    <lineage>
        <taxon>unclassified sequences</taxon>
        <taxon>metagenomes</taxon>
        <taxon>ecological metagenomes</taxon>
    </lineage>
</organism>
<evidence type="ECO:0000313" key="1">
    <source>
        <dbReference type="EMBL" id="GAH80304.1"/>
    </source>
</evidence>
<proteinExistence type="predicted"/>
<comment type="caution">
    <text evidence="1">The sequence shown here is derived from an EMBL/GenBank/DDBJ whole genome shotgun (WGS) entry which is preliminary data.</text>
</comment>
<sequence length="49" mass="5765">MGLQERIRKVQEFEDNLDTAREVATTKRVKEVVQIKRNVHLSLIEKLSD</sequence>
<reference evidence="1" key="1">
    <citation type="journal article" date="2014" name="Front. Microbiol.">
        <title>High frequency of phylogenetically diverse reductive dehalogenase-homologous genes in deep subseafloor sedimentary metagenomes.</title>
        <authorList>
            <person name="Kawai M."/>
            <person name="Futagami T."/>
            <person name="Toyoda A."/>
            <person name="Takaki Y."/>
            <person name="Nishi S."/>
            <person name="Hori S."/>
            <person name="Arai W."/>
            <person name="Tsubouchi T."/>
            <person name="Morono Y."/>
            <person name="Uchiyama I."/>
            <person name="Ito T."/>
            <person name="Fujiyama A."/>
            <person name="Inagaki F."/>
            <person name="Takami H."/>
        </authorList>
    </citation>
    <scope>NUCLEOTIDE SEQUENCE</scope>
    <source>
        <strain evidence="1">Expedition CK06-06</strain>
    </source>
</reference>
<protein>
    <submittedName>
        <fullName evidence="1">Uncharacterized protein</fullName>
    </submittedName>
</protein>
<feature type="non-terminal residue" evidence="1">
    <location>
        <position position="49"/>
    </location>
</feature>
<dbReference type="AlphaFoldDB" id="X1JPU4"/>
<accession>X1JPU4</accession>
<gene>
    <name evidence="1" type="ORF">S03H2_57307</name>
</gene>
<name>X1JPU4_9ZZZZ</name>